<dbReference type="PANTHER" id="PTHR17453">
    <property type="entry name" value="SIGNAL RECOGNITION PARTICLE 19 KD PROTEIN"/>
    <property type="match status" value="1"/>
</dbReference>
<keyword evidence="8" id="KW-1185">Reference proteome</keyword>
<dbReference type="GO" id="GO:0006617">
    <property type="term" value="P:SRP-dependent cotranslational protein targeting to membrane, signal sequence recognition"/>
    <property type="evidence" value="ECO:0007669"/>
    <property type="project" value="TreeGrafter"/>
</dbReference>
<comment type="caution">
    <text evidence="7">The sequence shown here is derived from an EMBL/GenBank/DDBJ whole genome shotgun (WGS) entry which is preliminary data.</text>
</comment>
<evidence type="ECO:0000256" key="1">
    <source>
        <dbReference type="ARBA" id="ARBA00004496"/>
    </source>
</evidence>
<evidence type="ECO:0000256" key="5">
    <source>
        <dbReference type="ARBA" id="ARBA00023274"/>
    </source>
</evidence>
<reference evidence="7 8" key="1">
    <citation type="journal article" date="2023" name="BMC Biol.">
        <title>The compact genome of the sponge Oopsacas minuta (Hexactinellida) is lacking key metazoan core genes.</title>
        <authorList>
            <person name="Santini S."/>
            <person name="Schenkelaars Q."/>
            <person name="Jourda C."/>
            <person name="Duchesne M."/>
            <person name="Belahbib H."/>
            <person name="Rocher C."/>
            <person name="Selva M."/>
            <person name="Riesgo A."/>
            <person name="Vervoort M."/>
            <person name="Leys S.P."/>
            <person name="Kodjabachian L."/>
            <person name="Le Bivic A."/>
            <person name="Borchiellini C."/>
            <person name="Claverie J.M."/>
            <person name="Renard E."/>
        </authorList>
    </citation>
    <scope>NUCLEOTIDE SEQUENCE [LARGE SCALE GENOMIC DNA]</scope>
    <source>
        <strain evidence="7">SPO-2</strain>
    </source>
</reference>
<dbReference type="AlphaFoldDB" id="A0AAV7K7B0"/>
<evidence type="ECO:0000313" key="7">
    <source>
        <dbReference type="EMBL" id="KAI6656633.1"/>
    </source>
</evidence>
<accession>A0AAV7K7B0</accession>
<dbReference type="Pfam" id="PF01922">
    <property type="entry name" value="SRP19"/>
    <property type="match status" value="1"/>
</dbReference>
<keyword evidence="3" id="KW-0963">Cytoplasm</keyword>
<dbReference type="GO" id="GO:0005786">
    <property type="term" value="C:signal recognition particle, endoplasmic reticulum targeting"/>
    <property type="evidence" value="ECO:0007669"/>
    <property type="project" value="UniProtKB-KW"/>
</dbReference>
<protein>
    <submittedName>
        <fullName evidence="7">Signal recognition particle 19 kDa protein</fullName>
    </submittedName>
</protein>
<dbReference type="EMBL" id="JAKMXF010000143">
    <property type="protein sequence ID" value="KAI6656633.1"/>
    <property type="molecule type" value="Genomic_DNA"/>
</dbReference>
<comment type="subcellular location">
    <subcellularLocation>
        <location evidence="1">Cytoplasm</location>
    </subcellularLocation>
</comment>
<name>A0AAV7K7B0_9METZ</name>
<keyword evidence="5" id="KW-0687">Ribonucleoprotein</keyword>
<dbReference type="SUPFAM" id="SSF69695">
    <property type="entry name" value="SRP19"/>
    <property type="match status" value="1"/>
</dbReference>
<dbReference type="InterPro" id="IPR002778">
    <property type="entry name" value="Signal_recog_particle_SRP19"/>
</dbReference>
<dbReference type="PANTHER" id="PTHR17453:SF0">
    <property type="entry name" value="SIGNAL RECOGNITION PARTICLE 19 KDA PROTEIN"/>
    <property type="match status" value="1"/>
</dbReference>
<dbReference type="Proteomes" id="UP001165289">
    <property type="component" value="Unassembled WGS sequence"/>
</dbReference>
<proteinExistence type="inferred from homology"/>
<evidence type="ECO:0000313" key="8">
    <source>
        <dbReference type="Proteomes" id="UP001165289"/>
    </source>
</evidence>
<evidence type="ECO:0000256" key="4">
    <source>
        <dbReference type="ARBA" id="ARBA00023135"/>
    </source>
</evidence>
<evidence type="ECO:0000256" key="2">
    <source>
        <dbReference type="ARBA" id="ARBA00008910"/>
    </source>
</evidence>
<evidence type="ECO:0000256" key="3">
    <source>
        <dbReference type="ARBA" id="ARBA00022490"/>
    </source>
</evidence>
<comment type="function">
    <text evidence="6">Component of the signal recognition particle (SRP) complex, a ribonucleoprotein complex that mediates the cotranslational targeting of secretory and membrane proteins to the endoplasmic reticulum (ER). Binds directly to 7SL RNA. Mediates binding of SRP54 to the SRP complex.</text>
</comment>
<keyword evidence="4" id="KW-0733">Signal recognition particle</keyword>
<sequence length="166" mass="19377">MISRDIFSNKSQAHQIYSSFVHSELKNWIMVYPIYINSKKPISRGRLIPLSKCVDSPSAKEIANVLLARGFHTLLEDKKIHPKESFRDDLHRGRVRVQFWDNDEKQQVCLYPEFPSRKSLLIFIAEQISKLESRKNFGKVAQPYSKLTESKTKIGYGKIRKSKKHD</sequence>
<comment type="similarity">
    <text evidence="2">Belongs to the SRP19 family.</text>
</comment>
<dbReference type="Gene3D" id="3.30.56.30">
    <property type="entry name" value="Signal recognition particle, SRP19-like subunit"/>
    <property type="match status" value="1"/>
</dbReference>
<gene>
    <name evidence="7" type="ORF">LOD99_11284</name>
</gene>
<dbReference type="GO" id="GO:0008312">
    <property type="term" value="F:7S RNA binding"/>
    <property type="evidence" value="ECO:0007669"/>
    <property type="project" value="InterPro"/>
</dbReference>
<evidence type="ECO:0000256" key="6">
    <source>
        <dbReference type="ARBA" id="ARBA00045518"/>
    </source>
</evidence>
<organism evidence="7 8">
    <name type="scientific">Oopsacas minuta</name>
    <dbReference type="NCBI Taxonomy" id="111878"/>
    <lineage>
        <taxon>Eukaryota</taxon>
        <taxon>Metazoa</taxon>
        <taxon>Porifera</taxon>
        <taxon>Hexactinellida</taxon>
        <taxon>Hexasterophora</taxon>
        <taxon>Lyssacinosida</taxon>
        <taxon>Leucopsacidae</taxon>
        <taxon>Oopsacas</taxon>
    </lineage>
</organism>
<dbReference type="InterPro" id="IPR036521">
    <property type="entry name" value="SRP19-like_sf"/>
</dbReference>